<comment type="caution">
    <text evidence="2">The sequence shown here is derived from an EMBL/GenBank/DDBJ whole genome shotgun (WGS) entry which is preliminary data.</text>
</comment>
<evidence type="ECO:0000313" key="2">
    <source>
        <dbReference type="EMBL" id="THV30000.1"/>
    </source>
</evidence>
<gene>
    <name evidence="2" type="ORF">E9998_06345</name>
</gene>
<keyword evidence="1" id="KW-1133">Transmembrane helix</keyword>
<dbReference type="AlphaFoldDB" id="A0A4S8PHD5"/>
<dbReference type="Proteomes" id="UP000305792">
    <property type="component" value="Unassembled WGS sequence"/>
</dbReference>
<dbReference type="EMBL" id="STGX01000004">
    <property type="protein sequence ID" value="THV30000.1"/>
    <property type="molecule type" value="Genomic_DNA"/>
</dbReference>
<sequence>MTSQKTFADGTPYIEAGGWRLFFSWLVDFVVYLLGVAFGFVVFAGVGTAVAVSESVVVIGTLALFIVVPLLYGLLLVRARSLGAVVTGTRLVRTRDGGRVGAKGPWAMLVRTLLLPLLLIALIVGGGYADGTLKRVSIDPVRTRRVREQYGIAPL</sequence>
<feature type="transmembrane region" description="Helical" evidence="1">
    <location>
        <begin position="21"/>
        <end position="44"/>
    </location>
</feature>
<protein>
    <recommendedName>
        <fullName evidence="4">RDD family protein</fullName>
    </recommendedName>
</protein>
<evidence type="ECO:0000313" key="3">
    <source>
        <dbReference type="Proteomes" id="UP000305792"/>
    </source>
</evidence>
<evidence type="ECO:0000256" key="1">
    <source>
        <dbReference type="SAM" id="Phobius"/>
    </source>
</evidence>
<name>A0A4S8PHD5_9ACTN</name>
<feature type="transmembrane region" description="Helical" evidence="1">
    <location>
        <begin position="108"/>
        <end position="129"/>
    </location>
</feature>
<reference evidence="2 3" key="1">
    <citation type="journal article" date="2018" name="Int. J. Syst. Evol. Microbiol.">
        <title>Glycomyces paridis sp. nov., isolated from the medicinal plant Paris polyphylla.</title>
        <authorList>
            <person name="Fang X.M."/>
            <person name="Bai J.L."/>
            <person name="Su J."/>
            <person name="Zhao L.L."/>
            <person name="Liu H.Y."/>
            <person name="Ma B.P."/>
            <person name="Zhang Y.Q."/>
            <person name="Yu L.Y."/>
        </authorList>
    </citation>
    <scope>NUCLEOTIDE SEQUENCE [LARGE SCALE GENOMIC DNA]</scope>
    <source>
        <strain evidence="2 3">CPCC 204357</strain>
    </source>
</reference>
<dbReference type="OrthoDB" id="4951023at2"/>
<feature type="transmembrane region" description="Helical" evidence="1">
    <location>
        <begin position="56"/>
        <end position="77"/>
    </location>
</feature>
<keyword evidence="1" id="KW-0472">Membrane</keyword>
<dbReference type="RefSeq" id="WP_136528873.1">
    <property type="nucleotide sequence ID" value="NZ_STGX01000004.1"/>
</dbReference>
<evidence type="ECO:0008006" key="4">
    <source>
        <dbReference type="Google" id="ProtNLM"/>
    </source>
</evidence>
<organism evidence="2 3">
    <name type="scientific">Glycomyces paridis</name>
    <dbReference type="NCBI Taxonomy" id="2126555"/>
    <lineage>
        <taxon>Bacteria</taxon>
        <taxon>Bacillati</taxon>
        <taxon>Actinomycetota</taxon>
        <taxon>Actinomycetes</taxon>
        <taxon>Glycomycetales</taxon>
        <taxon>Glycomycetaceae</taxon>
        <taxon>Glycomyces</taxon>
    </lineage>
</organism>
<proteinExistence type="predicted"/>
<keyword evidence="3" id="KW-1185">Reference proteome</keyword>
<keyword evidence="1" id="KW-0812">Transmembrane</keyword>
<accession>A0A4S8PHD5</accession>